<dbReference type="InterPro" id="IPR029062">
    <property type="entry name" value="Class_I_gatase-like"/>
</dbReference>
<evidence type="ECO:0000313" key="5">
    <source>
        <dbReference type="EMBL" id="TXR53605.1"/>
    </source>
</evidence>
<keyword evidence="6" id="KW-1185">Reference proteome</keyword>
<dbReference type="SMART" id="SM00342">
    <property type="entry name" value="HTH_ARAC"/>
    <property type="match status" value="1"/>
</dbReference>
<dbReference type="InterPro" id="IPR002818">
    <property type="entry name" value="DJ-1/PfpI"/>
</dbReference>
<dbReference type="PROSITE" id="PS01124">
    <property type="entry name" value="HTH_ARAC_FAMILY_2"/>
    <property type="match status" value="1"/>
</dbReference>
<dbReference type="GO" id="GO:0003700">
    <property type="term" value="F:DNA-binding transcription factor activity"/>
    <property type="evidence" value="ECO:0007669"/>
    <property type="project" value="InterPro"/>
</dbReference>
<dbReference type="Gene3D" id="3.40.50.880">
    <property type="match status" value="1"/>
</dbReference>
<dbReference type="InterPro" id="IPR009057">
    <property type="entry name" value="Homeodomain-like_sf"/>
</dbReference>
<dbReference type="Pfam" id="PF01965">
    <property type="entry name" value="DJ-1_PfpI"/>
    <property type="match status" value="1"/>
</dbReference>
<dbReference type="InterPro" id="IPR018062">
    <property type="entry name" value="HTH_AraC-typ_CS"/>
</dbReference>
<dbReference type="SUPFAM" id="SSF52317">
    <property type="entry name" value="Class I glutamine amidotransferase-like"/>
    <property type="match status" value="1"/>
</dbReference>
<evidence type="ECO:0000256" key="3">
    <source>
        <dbReference type="ARBA" id="ARBA00023163"/>
    </source>
</evidence>
<keyword evidence="3" id="KW-0804">Transcription</keyword>
<keyword evidence="2" id="KW-0238">DNA-binding</keyword>
<feature type="domain" description="HTH araC/xylS-type" evidence="4">
    <location>
        <begin position="217"/>
        <end position="315"/>
    </location>
</feature>
<comment type="caution">
    <text evidence="5">The sequence shown here is derived from an EMBL/GenBank/DDBJ whole genome shotgun (WGS) entry which is preliminary data.</text>
</comment>
<evidence type="ECO:0000313" key="6">
    <source>
        <dbReference type="Proteomes" id="UP000321764"/>
    </source>
</evidence>
<dbReference type="InterPro" id="IPR018060">
    <property type="entry name" value="HTH_AraC"/>
</dbReference>
<organism evidence="5 6">
    <name type="scientific">Reinekea thalattae</name>
    <dbReference type="NCBI Taxonomy" id="2593301"/>
    <lineage>
        <taxon>Bacteria</taxon>
        <taxon>Pseudomonadati</taxon>
        <taxon>Pseudomonadota</taxon>
        <taxon>Gammaproteobacteria</taxon>
        <taxon>Oceanospirillales</taxon>
        <taxon>Saccharospirillaceae</taxon>
        <taxon>Reinekea</taxon>
    </lineage>
</organism>
<dbReference type="EMBL" id="VKAD01000001">
    <property type="protein sequence ID" value="TXR53605.1"/>
    <property type="molecule type" value="Genomic_DNA"/>
</dbReference>
<reference evidence="5 6" key="1">
    <citation type="submission" date="2019-07" db="EMBL/GenBank/DDBJ databases">
        <title>Reinekea sp. strain SSH23 genome sequencing and assembly.</title>
        <authorList>
            <person name="Kim I."/>
        </authorList>
    </citation>
    <scope>NUCLEOTIDE SEQUENCE [LARGE SCALE GENOMIC DNA]</scope>
    <source>
        <strain evidence="5 6">SSH23</strain>
    </source>
</reference>
<keyword evidence="1" id="KW-0805">Transcription regulation</keyword>
<accession>A0A5C8Z665</accession>
<dbReference type="Gene3D" id="1.10.10.60">
    <property type="entry name" value="Homeodomain-like"/>
    <property type="match status" value="1"/>
</dbReference>
<dbReference type="AlphaFoldDB" id="A0A5C8Z665"/>
<dbReference type="InterPro" id="IPR020449">
    <property type="entry name" value="Tscrpt_reg_AraC-type_HTH"/>
</dbReference>
<dbReference type="InterPro" id="IPR052158">
    <property type="entry name" value="INH-QAR"/>
</dbReference>
<name>A0A5C8Z665_9GAMM</name>
<gene>
    <name evidence="5" type="ORF">FME95_03305</name>
</gene>
<evidence type="ECO:0000256" key="1">
    <source>
        <dbReference type="ARBA" id="ARBA00023015"/>
    </source>
</evidence>
<dbReference type="PANTHER" id="PTHR43130:SF11">
    <property type="entry name" value="TRANSCRIPTIONAL REGULATORY PROTEIN"/>
    <property type="match status" value="1"/>
</dbReference>
<dbReference type="GO" id="GO:0043565">
    <property type="term" value="F:sequence-specific DNA binding"/>
    <property type="evidence" value="ECO:0007669"/>
    <property type="project" value="InterPro"/>
</dbReference>
<sequence length="323" mass="36244">MKIAFVLFPQILTTGVSLPAEMYNAAAQAQGDYRGRELSLHFIAQAKGSVQTSAGIQLVAQEDFSGDQRFDWIFVPPMWGTPWKSLSNSQDLQAFLVRQYNAGARLVATGSGVGHLAQAGLLHHRVATTHWYYLPRFQAKFTDVLFQPEHFITHQDGIYCAGSINAQTELVLYFIKLQFGEKSLALVEQQFMHELKRTFATPFYEPGGKLNPDEVVSLAQSWLRTHMADAVSIADAAAYVGQSERQLRRRFQAATQESPQQYLSRIRIEESQSMLRETNANVADIASACGYLNVAYFSASFKRHTNMTPSDYRKVVRNKGFSA</sequence>
<dbReference type="SUPFAM" id="SSF46689">
    <property type="entry name" value="Homeodomain-like"/>
    <property type="match status" value="2"/>
</dbReference>
<dbReference type="RefSeq" id="WP_147713005.1">
    <property type="nucleotide sequence ID" value="NZ_VKAD01000001.1"/>
</dbReference>
<evidence type="ECO:0000259" key="4">
    <source>
        <dbReference type="PROSITE" id="PS01124"/>
    </source>
</evidence>
<dbReference type="PRINTS" id="PR00032">
    <property type="entry name" value="HTHARAC"/>
</dbReference>
<dbReference type="OrthoDB" id="6057514at2"/>
<dbReference type="PANTHER" id="PTHR43130">
    <property type="entry name" value="ARAC-FAMILY TRANSCRIPTIONAL REGULATOR"/>
    <property type="match status" value="1"/>
</dbReference>
<evidence type="ECO:0000256" key="2">
    <source>
        <dbReference type="ARBA" id="ARBA00023125"/>
    </source>
</evidence>
<protein>
    <submittedName>
        <fullName evidence="5">Helix-turn-helix domain-containing protein</fullName>
    </submittedName>
</protein>
<dbReference type="PROSITE" id="PS00041">
    <property type="entry name" value="HTH_ARAC_FAMILY_1"/>
    <property type="match status" value="1"/>
</dbReference>
<dbReference type="Proteomes" id="UP000321764">
    <property type="component" value="Unassembled WGS sequence"/>
</dbReference>
<dbReference type="Pfam" id="PF12833">
    <property type="entry name" value="HTH_18"/>
    <property type="match status" value="1"/>
</dbReference>
<proteinExistence type="predicted"/>